<dbReference type="EMBL" id="MCFJ01000025">
    <property type="protein sequence ID" value="ORY55846.1"/>
    <property type="molecule type" value="Genomic_DNA"/>
</dbReference>
<name>A0A1Y2D9N9_9PEZI</name>
<evidence type="ECO:0000256" key="1">
    <source>
        <dbReference type="SAM" id="MobiDB-lite"/>
    </source>
</evidence>
<evidence type="ECO:0000313" key="3">
    <source>
        <dbReference type="Proteomes" id="UP000193689"/>
    </source>
</evidence>
<dbReference type="InParanoid" id="A0A1Y2D9N9"/>
<accession>A0A1Y2D9N9</accession>
<dbReference type="GeneID" id="63775172"/>
<organism evidence="2 3">
    <name type="scientific">Pseudomassariella vexata</name>
    <dbReference type="NCBI Taxonomy" id="1141098"/>
    <lineage>
        <taxon>Eukaryota</taxon>
        <taxon>Fungi</taxon>
        <taxon>Dikarya</taxon>
        <taxon>Ascomycota</taxon>
        <taxon>Pezizomycotina</taxon>
        <taxon>Sordariomycetes</taxon>
        <taxon>Xylariomycetidae</taxon>
        <taxon>Amphisphaeriales</taxon>
        <taxon>Pseudomassariaceae</taxon>
        <taxon>Pseudomassariella</taxon>
    </lineage>
</organism>
<gene>
    <name evidence="2" type="ORF">BCR38DRAFT_414705</name>
</gene>
<comment type="caution">
    <text evidence="2">The sequence shown here is derived from an EMBL/GenBank/DDBJ whole genome shotgun (WGS) entry which is preliminary data.</text>
</comment>
<feature type="region of interest" description="Disordered" evidence="1">
    <location>
        <begin position="1"/>
        <end position="33"/>
    </location>
</feature>
<dbReference type="RefSeq" id="XP_040709798.1">
    <property type="nucleotide sequence ID" value="XM_040858960.1"/>
</dbReference>
<sequence>MQSSPSTQQLDTKTVNPKSRGYDIHPDTSSPTETAQRIRIIVNRHLTDLDKVAAELAPSFGLGSDLLAQQRAQFLFAYPGLHRAFDEFDNRYIAGGYDLPLPEWHLVLPLVHKHVDNPKWARLVYPDYRRWDVNSHYARFIERVMSEIHDRTEKKRCNLVFWVRTAGRDDAYWVLFHALMYLHLARMLDNQRNSPLKERIKRLLSH</sequence>
<dbReference type="OrthoDB" id="4765484at2759"/>
<dbReference type="Proteomes" id="UP000193689">
    <property type="component" value="Unassembled WGS sequence"/>
</dbReference>
<dbReference type="AlphaFoldDB" id="A0A1Y2D9N9"/>
<reference evidence="2 3" key="1">
    <citation type="submission" date="2016-07" db="EMBL/GenBank/DDBJ databases">
        <title>Pervasive Adenine N6-methylation of Active Genes in Fungi.</title>
        <authorList>
            <consortium name="DOE Joint Genome Institute"/>
            <person name="Mondo S.J."/>
            <person name="Dannebaum R.O."/>
            <person name="Kuo R.C."/>
            <person name="Labutti K."/>
            <person name="Haridas S."/>
            <person name="Kuo A."/>
            <person name="Salamov A."/>
            <person name="Ahrendt S.R."/>
            <person name="Lipzen A."/>
            <person name="Sullivan W."/>
            <person name="Andreopoulos W.B."/>
            <person name="Clum A."/>
            <person name="Lindquist E."/>
            <person name="Daum C."/>
            <person name="Ramamoorthy G.K."/>
            <person name="Gryganskyi A."/>
            <person name="Culley D."/>
            <person name="Magnuson J.K."/>
            <person name="James T.Y."/>
            <person name="O'Malley M.A."/>
            <person name="Stajich J.E."/>
            <person name="Spatafora J.W."/>
            <person name="Visel A."/>
            <person name="Grigoriev I.V."/>
        </authorList>
    </citation>
    <scope>NUCLEOTIDE SEQUENCE [LARGE SCALE GENOMIC DNA]</scope>
    <source>
        <strain evidence="2 3">CBS 129021</strain>
    </source>
</reference>
<protein>
    <submittedName>
        <fullName evidence="2">Uncharacterized protein</fullName>
    </submittedName>
</protein>
<evidence type="ECO:0000313" key="2">
    <source>
        <dbReference type="EMBL" id="ORY55846.1"/>
    </source>
</evidence>
<keyword evidence="3" id="KW-1185">Reference proteome</keyword>
<feature type="compositionally biased region" description="Polar residues" evidence="1">
    <location>
        <begin position="1"/>
        <end position="17"/>
    </location>
</feature>
<proteinExistence type="predicted"/>